<reference evidence="9 10" key="1">
    <citation type="submission" date="2018-07" db="EMBL/GenBank/DDBJ databases">
        <title>Genomic Encyclopedia of Type Strains, Phase IV (KMG-IV): sequencing the most valuable type-strain genomes for metagenomic binning, comparative biology and taxonomic classification.</title>
        <authorList>
            <person name="Goeker M."/>
        </authorList>
    </citation>
    <scope>NUCLEOTIDE SEQUENCE [LARGE SCALE GENOMIC DNA]</scope>
    <source>
        <strain evidence="9 10">DSM 25281</strain>
    </source>
</reference>
<dbReference type="OrthoDB" id="9793824at2"/>
<evidence type="ECO:0000256" key="1">
    <source>
        <dbReference type="ARBA" id="ARBA00004651"/>
    </source>
</evidence>
<dbReference type="Proteomes" id="UP000255326">
    <property type="component" value="Unassembled WGS sequence"/>
</dbReference>
<dbReference type="PANTHER" id="PTHR36115">
    <property type="entry name" value="PROLINE-RICH ANTIGEN HOMOLOG-RELATED"/>
    <property type="match status" value="1"/>
</dbReference>
<keyword evidence="2" id="KW-1003">Cell membrane</keyword>
<dbReference type="InterPro" id="IPR010432">
    <property type="entry name" value="RDD"/>
</dbReference>
<evidence type="ECO:0000256" key="4">
    <source>
        <dbReference type="ARBA" id="ARBA00022989"/>
    </source>
</evidence>
<evidence type="ECO:0000313" key="10">
    <source>
        <dbReference type="Proteomes" id="UP000255326"/>
    </source>
</evidence>
<gene>
    <name evidence="9" type="ORF">DFR59_103350</name>
</gene>
<evidence type="ECO:0000256" key="6">
    <source>
        <dbReference type="SAM" id="MobiDB-lite"/>
    </source>
</evidence>
<keyword evidence="4 7" id="KW-1133">Transmembrane helix</keyword>
<organism evidence="9 10">
    <name type="scientific">Falsibacillus pallidus</name>
    <dbReference type="NCBI Taxonomy" id="493781"/>
    <lineage>
        <taxon>Bacteria</taxon>
        <taxon>Bacillati</taxon>
        <taxon>Bacillota</taxon>
        <taxon>Bacilli</taxon>
        <taxon>Bacillales</taxon>
        <taxon>Bacillaceae</taxon>
        <taxon>Falsibacillus</taxon>
    </lineage>
</organism>
<keyword evidence="10" id="KW-1185">Reference proteome</keyword>
<dbReference type="AlphaFoldDB" id="A0A370GLX1"/>
<keyword evidence="5 7" id="KW-0472">Membrane</keyword>
<keyword evidence="3 7" id="KW-0812">Transmembrane</keyword>
<sequence>MSEFDHNRTDEETETLSIKDDPSSISEPKDQYLERAAIPEEAARSFATAGFWMRFWAYLLDLIVIGSIDRLLIKPVFRLLDFQLHDTSMFAPISILFAIVFYGYFVLMTKYFGATIGKMVFGLRVISVKRDRLTWGTVLFREWIGRYISATVAILYILVAFMPKKQGLHDVFADTTVIHERRLETESFSNL</sequence>
<protein>
    <submittedName>
        <fullName evidence="9">Putative RDD family membrane protein YckC</fullName>
    </submittedName>
</protein>
<feature type="domain" description="RDD" evidence="8">
    <location>
        <begin position="48"/>
        <end position="173"/>
    </location>
</feature>
<evidence type="ECO:0000256" key="5">
    <source>
        <dbReference type="ARBA" id="ARBA00023136"/>
    </source>
</evidence>
<dbReference type="EMBL" id="QQAY01000003">
    <property type="protein sequence ID" value="RDI44279.1"/>
    <property type="molecule type" value="Genomic_DNA"/>
</dbReference>
<dbReference type="PANTHER" id="PTHR36115:SF9">
    <property type="entry name" value="LMO1584 PROTEIN"/>
    <property type="match status" value="1"/>
</dbReference>
<proteinExistence type="predicted"/>
<dbReference type="InterPro" id="IPR051791">
    <property type="entry name" value="Pra-immunoreactive"/>
</dbReference>
<feature type="region of interest" description="Disordered" evidence="6">
    <location>
        <begin position="1"/>
        <end position="27"/>
    </location>
</feature>
<feature type="compositionally biased region" description="Basic and acidic residues" evidence="6">
    <location>
        <begin position="17"/>
        <end position="27"/>
    </location>
</feature>
<comment type="subcellular location">
    <subcellularLocation>
        <location evidence="1">Cell membrane</location>
        <topology evidence="1">Multi-pass membrane protein</topology>
    </subcellularLocation>
</comment>
<dbReference type="GO" id="GO:0005886">
    <property type="term" value="C:plasma membrane"/>
    <property type="evidence" value="ECO:0007669"/>
    <property type="project" value="UniProtKB-SubCell"/>
</dbReference>
<feature type="transmembrane region" description="Helical" evidence="7">
    <location>
        <begin position="93"/>
        <end position="113"/>
    </location>
</feature>
<feature type="compositionally biased region" description="Basic and acidic residues" evidence="6">
    <location>
        <begin position="1"/>
        <end position="10"/>
    </location>
</feature>
<evidence type="ECO:0000313" key="9">
    <source>
        <dbReference type="EMBL" id="RDI44279.1"/>
    </source>
</evidence>
<feature type="transmembrane region" description="Helical" evidence="7">
    <location>
        <begin position="55"/>
        <end position="73"/>
    </location>
</feature>
<name>A0A370GLX1_9BACI</name>
<accession>A0A370GLX1</accession>
<comment type="caution">
    <text evidence="9">The sequence shown here is derived from an EMBL/GenBank/DDBJ whole genome shotgun (WGS) entry which is preliminary data.</text>
</comment>
<dbReference type="Pfam" id="PF06271">
    <property type="entry name" value="RDD"/>
    <property type="match status" value="1"/>
</dbReference>
<evidence type="ECO:0000259" key="8">
    <source>
        <dbReference type="Pfam" id="PF06271"/>
    </source>
</evidence>
<evidence type="ECO:0000256" key="3">
    <source>
        <dbReference type="ARBA" id="ARBA00022692"/>
    </source>
</evidence>
<dbReference type="RefSeq" id="WP_114745149.1">
    <property type="nucleotide sequence ID" value="NZ_QQAY01000003.1"/>
</dbReference>
<feature type="transmembrane region" description="Helical" evidence="7">
    <location>
        <begin position="143"/>
        <end position="162"/>
    </location>
</feature>
<evidence type="ECO:0000256" key="2">
    <source>
        <dbReference type="ARBA" id="ARBA00022475"/>
    </source>
</evidence>
<evidence type="ECO:0000256" key="7">
    <source>
        <dbReference type="SAM" id="Phobius"/>
    </source>
</evidence>